<evidence type="ECO:0000256" key="5">
    <source>
        <dbReference type="ARBA" id="ARBA00023004"/>
    </source>
</evidence>
<accession>D7G2E2</accession>
<dbReference type="GO" id="GO:0020037">
    <property type="term" value="F:heme binding"/>
    <property type="evidence" value="ECO:0007669"/>
    <property type="project" value="InterPro"/>
</dbReference>
<dbReference type="GO" id="GO:0005506">
    <property type="term" value="F:iron ion binding"/>
    <property type="evidence" value="ECO:0007669"/>
    <property type="project" value="InterPro"/>
</dbReference>
<dbReference type="Gene3D" id="1.10.630.10">
    <property type="entry name" value="Cytochrome P450"/>
    <property type="match status" value="1"/>
</dbReference>
<dbReference type="InterPro" id="IPR001128">
    <property type="entry name" value="Cyt_P450"/>
</dbReference>
<evidence type="ECO:0000256" key="3">
    <source>
        <dbReference type="ARBA" id="ARBA00022723"/>
    </source>
</evidence>
<evidence type="ECO:0000256" key="1">
    <source>
        <dbReference type="ARBA" id="ARBA00010617"/>
    </source>
</evidence>
<dbReference type="EC" id="1.14.13.-" evidence="11"/>
<dbReference type="GO" id="GO:0004497">
    <property type="term" value="F:monooxygenase activity"/>
    <property type="evidence" value="ECO:0007669"/>
    <property type="project" value="UniProtKB-KW"/>
</dbReference>
<protein>
    <submittedName>
        <fullName evidence="11">Cytochrome P450</fullName>
        <ecNumber evidence="11">1.14.13.-</ecNumber>
    </submittedName>
</protein>
<feature type="chain" id="PRO_5003096000" evidence="10">
    <location>
        <begin position="27"/>
        <end position="564"/>
    </location>
</feature>
<dbReference type="PROSITE" id="PS00086">
    <property type="entry name" value="CYTOCHROME_P450"/>
    <property type="match status" value="1"/>
</dbReference>
<evidence type="ECO:0000256" key="6">
    <source>
        <dbReference type="ARBA" id="ARBA00023033"/>
    </source>
</evidence>
<dbReference type="EMBL" id="FN649760">
    <property type="protein sequence ID" value="CBJ33376.1"/>
    <property type="molecule type" value="Genomic_DNA"/>
</dbReference>
<sequence length="564" mass="61284">MKMASTTAVALVLAAARIHFLPGAFAFVTPAVGGTDRATWAVASTRAQQQQDPLPPWDETSNPIATVREMLAAPDAPEDTPNRFDGIGGSSGGIWRSRVYGLLPATVIDAREGTKWMTKEEAAGNLYQDWLESTIQVVGEKAVSNLGTQHEVHTIVRRVYGEALSSKAVLRLQPLLEASLGRLVLRWEELAETGQELTMQDDLRRFSLESIAGAFFGDYATPRFIQDTGRLLPILSQGLISIPFRFPPPLNKLPMLGFGLSMDAREELKGVIRDALHRRRVDLASGEGTSKNPGVLDSFFDLQDQQQMGAEGALDGSFSFDDDFIIDNGVVALFGGIDTTSVTLTRILQLLGTAEDGKEVMDQLIDELNNDATSGDIALEGGAAGSVGTLESLPLFKALVLESTRLYPAIAGLSRKARKDFSYNGYLIPEGQTINWNLIHGSRAEKLYPEPEKFCPFRFLHGDEKKDTDSAASPGTGARSPGQPIPPMWGFGKHMCPGRDLAKLEMVLFMKTFLPKFDFEVVEGQSFKSTLPTGGPKDKLRITLKAKPAATATTVPRTKSIVTS</sequence>
<dbReference type="Pfam" id="PF00067">
    <property type="entry name" value="p450"/>
    <property type="match status" value="1"/>
</dbReference>
<evidence type="ECO:0000256" key="2">
    <source>
        <dbReference type="ARBA" id="ARBA00022617"/>
    </source>
</evidence>
<dbReference type="PRINTS" id="PR00385">
    <property type="entry name" value="P450"/>
</dbReference>
<dbReference type="Proteomes" id="UP000002630">
    <property type="component" value="Unassembled WGS sequence"/>
</dbReference>
<dbReference type="PANTHER" id="PTHR24286:SF384">
    <property type="entry name" value="P450, PUTATIVE (EUROFUNG)-RELATED"/>
    <property type="match status" value="1"/>
</dbReference>
<keyword evidence="6 8" id="KW-0503">Monooxygenase</keyword>
<dbReference type="eggNOG" id="KOG0157">
    <property type="taxonomic scope" value="Eukaryota"/>
</dbReference>
<keyword evidence="10" id="KW-0732">Signal</keyword>
<organism evidence="11 12">
    <name type="scientific">Ectocarpus siliculosus</name>
    <name type="common">Brown alga</name>
    <name type="synonym">Conferva siliculosa</name>
    <dbReference type="NCBI Taxonomy" id="2880"/>
    <lineage>
        <taxon>Eukaryota</taxon>
        <taxon>Sar</taxon>
        <taxon>Stramenopiles</taxon>
        <taxon>Ochrophyta</taxon>
        <taxon>PX clade</taxon>
        <taxon>Phaeophyceae</taxon>
        <taxon>Ectocarpales</taxon>
        <taxon>Ectocarpaceae</taxon>
        <taxon>Ectocarpus</taxon>
    </lineage>
</organism>
<dbReference type="AlphaFoldDB" id="D7G2E2"/>
<evidence type="ECO:0000256" key="10">
    <source>
        <dbReference type="SAM" id="SignalP"/>
    </source>
</evidence>
<feature type="signal peptide" evidence="10">
    <location>
        <begin position="1"/>
        <end position="26"/>
    </location>
</feature>
<dbReference type="OrthoDB" id="6480556at2759"/>
<dbReference type="InterPro" id="IPR036396">
    <property type="entry name" value="Cyt_P450_sf"/>
</dbReference>
<comment type="similarity">
    <text evidence="1 8">Belongs to the cytochrome P450 family.</text>
</comment>
<dbReference type="STRING" id="2880.D7G2E2"/>
<feature type="region of interest" description="Disordered" evidence="9">
    <location>
        <begin position="465"/>
        <end position="489"/>
    </location>
</feature>
<dbReference type="InterPro" id="IPR017972">
    <property type="entry name" value="Cyt_P450_CS"/>
</dbReference>
<dbReference type="PRINTS" id="PR00465">
    <property type="entry name" value="EP450IV"/>
</dbReference>
<evidence type="ECO:0000256" key="9">
    <source>
        <dbReference type="SAM" id="MobiDB-lite"/>
    </source>
</evidence>
<evidence type="ECO:0000256" key="7">
    <source>
        <dbReference type="PIRSR" id="PIRSR602403-1"/>
    </source>
</evidence>
<evidence type="ECO:0000313" key="11">
    <source>
        <dbReference type="EMBL" id="CBJ33376.1"/>
    </source>
</evidence>
<feature type="binding site" description="axial binding residue" evidence="7">
    <location>
        <position position="496"/>
    </location>
    <ligand>
        <name>heme</name>
        <dbReference type="ChEBI" id="CHEBI:30413"/>
    </ligand>
    <ligandPart>
        <name>Fe</name>
        <dbReference type="ChEBI" id="CHEBI:18248"/>
    </ligandPart>
</feature>
<gene>
    <name evidence="11" type="primary">CYP5163A1</name>
    <name evidence="11" type="ORF">Esi_0471_0008</name>
</gene>
<reference evidence="11 12" key="1">
    <citation type="journal article" date="2010" name="Nature">
        <title>The Ectocarpus genome and the independent evolution of multicellularity in brown algae.</title>
        <authorList>
            <person name="Cock J.M."/>
            <person name="Sterck L."/>
            <person name="Rouze P."/>
            <person name="Scornet D."/>
            <person name="Allen A.E."/>
            <person name="Amoutzias G."/>
            <person name="Anthouard V."/>
            <person name="Artiguenave F."/>
            <person name="Aury J.M."/>
            <person name="Badger J.H."/>
            <person name="Beszteri B."/>
            <person name="Billiau K."/>
            <person name="Bonnet E."/>
            <person name="Bothwell J.H."/>
            <person name="Bowler C."/>
            <person name="Boyen C."/>
            <person name="Brownlee C."/>
            <person name="Carrano C.J."/>
            <person name="Charrier B."/>
            <person name="Cho G.Y."/>
            <person name="Coelho S.M."/>
            <person name="Collen J."/>
            <person name="Corre E."/>
            <person name="Da Silva C."/>
            <person name="Delage L."/>
            <person name="Delaroque N."/>
            <person name="Dittami S.M."/>
            <person name="Doulbeau S."/>
            <person name="Elias M."/>
            <person name="Farnham G."/>
            <person name="Gachon C.M."/>
            <person name="Gschloessl B."/>
            <person name="Heesch S."/>
            <person name="Jabbari K."/>
            <person name="Jubin C."/>
            <person name="Kawai H."/>
            <person name="Kimura K."/>
            <person name="Kloareg B."/>
            <person name="Kupper F.C."/>
            <person name="Lang D."/>
            <person name="Le Bail A."/>
            <person name="Leblanc C."/>
            <person name="Lerouge P."/>
            <person name="Lohr M."/>
            <person name="Lopez P.J."/>
            <person name="Martens C."/>
            <person name="Maumus F."/>
            <person name="Michel G."/>
            <person name="Miranda-Saavedra D."/>
            <person name="Morales J."/>
            <person name="Moreau H."/>
            <person name="Motomura T."/>
            <person name="Nagasato C."/>
            <person name="Napoli C.A."/>
            <person name="Nelson D.R."/>
            <person name="Nyvall-Collen P."/>
            <person name="Peters A.F."/>
            <person name="Pommier C."/>
            <person name="Potin P."/>
            <person name="Poulain J."/>
            <person name="Quesneville H."/>
            <person name="Read B."/>
            <person name="Rensing S.A."/>
            <person name="Ritter A."/>
            <person name="Rousvoal S."/>
            <person name="Samanta M."/>
            <person name="Samson G."/>
            <person name="Schroeder D.C."/>
            <person name="Segurens B."/>
            <person name="Strittmatter M."/>
            <person name="Tonon T."/>
            <person name="Tregear J.W."/>
            <person name="Valentin K."/>
            <person name="von Dassow P."/>
            <person name="Yamagishi T."/>
            <person name="Van de Peer Y."/>
            <person name="Wincker P."/>
        </authorList>
    </citation>
    <scope>NUCLEOTIDE SEQUENCE [LARGE SCALE GENOMIC DNA]</scope>
    <source>
        <strain evidence="12">Ec32 / CCAP1310/4</strain>
    </source>
</reference>
<dbReference type="PANTHER" id="PTHR24286">
    <property type="entry name" value="CYTOCHROME P450 26"/>
    <property type="match status" value="1"/>
</dbReference>
<evidence type="ECO:0000256" key="4">
    <source>
        <dbReference type="ARBA" id="ARBA00023002"/>
    </source>
</evidence>
<keyword evidence="4 8" id="KW-0560">Oxidoreductase</keyword>
<keyword evidence="5 7" id="KW-0408">Iron</keyword>
<dbReference type="SUPFAM" id="SSF48264">
    <property type="entry name" value="Cytochrome P450"/>
    <property type="match status" value="1"/>
</dbReference>
<keyword evidence="3 7" id="KW-0479">Metal-binding</keyword>
<keyword evidence="12" id="KW-1185">Reference proteome</keyword>
<name>D7G2E2_ECTSI</name>
<dbReference type="GO" id="GO:0016125">
    <property type="term" value="P:sterol metabolic process"/>
    <property type="evidence" value="ECO:0007669"/>
    <property type="project" value="TreeGrafter"/>
</dbReference>
<evidence type="ECO:0000256" key="8">
    <source>
        <dbReference type="RuleBase" id="RU000461"/>
    </source>
</evidence>
<dbReference type="InParanoid" id="D7G2E2"/>
<keyword evidence="2 7" id="KW-0349">Heme</keyword>
<proteinExistence type="inferred from homology"/>
<dbReference type="InterPro" id="IPR002403">
    <property type="entry name" value="Cyt_P450_E_grp-IV"/>
</dbReference>
<dbReference type="CDD" id="cd00302">
    <property type="entry name" value="cytochrome_P450"/>
    <property type="match status" value="1"/>
</dbReference>
<evidence type="ECO:0000313" key="12">
    <source>
        <dbReference type="Proteomes" id="UP000002630"/>
    </source>
</evidence>
<dbReference type="GO" id="GO:0016705">
    <property type="term" value="F:oxidoreductase activity, acting on paired donors, with incorporation or reduction of molecular oxygen"/>
    <property type="evidence" value="ECO:0007669"/>
    <property type="project" value="InterPro"/>
</dbReference>
<comment type="cofactor">
    <cofactor evidence="7">
        <name>heme</name>
        <dbReference type="ChEBI" id="CHEBI:30413"/>
    </cofactor>
</comment>